<dbReference type="GO" id="GO:0008810">
    <property type="term" value="F:cellulase activity"/>
    <property type="evidence" value="ECO:0007669"/>
    <property type="project" value="UniProtKB-EC"/>
</dbReference>
<dbReference type="GO" id="GO:0030245">
    <property type="term" value="P:cellulose catabolic process"/>
    <property type="evidence" value="ECO:0007669"/>
    <property type="project" value="UniProtKB-KW"/>
</dbReference>
<dbReference type="EC" id="3.2.1.4" evidence="3"/>
<dbReference type="InterPro" id="IPR002037">
    <property type="entry name" value="Glyco_hydro_8"/>
</dbReference>
<keyword evidence="6" id="KW-0326">Glycosidase</keyword>
<reference evidence="9" key="1">
    <citation type="submission" date="2022-11" db="EMBL/GenBank/DDBJ databases">
        <title>Biodiversity and phylogenetic relationships of bacteria.</title>
        <authorList>
            <person name="Machado R.A.R."/>
            <person name="Bhat A."/>
            <person name="Loulou A."/>
            <person name="Kallel S."/>
        </authorList>
    </citation>
    <scope>NUCLEOTIDE SEQUENCE</scope>
    <source>
        <strain evidence="9">K-TC2</strain>
    </source>
</reference>
<evidence type="ECO:0000313" key="10">
    <source>
        <dbReference type="Proteomes" id="UP001144805"/>
    </source>
</evidence>
<comment type="catalytic activity">
    <reaction evidence="1">
        <text>Endohydrolysis of (1-&gt;4)-beta-D-glucosidic linkages in cellulose, lichenin and cereal beta-D-glucans.</text>
        <dbReference type="EC" id="3.2.1.4"/>
    </reaction>
</comment>
<dbReference type="EMBL" id="JAPKNK010000003">
    <property type="protein sequence ID" value="MCX5569231.1"/>
    <property type="molecule type" value="Genomic_DNA"/>
</dbReference>
<name>A0A9X3E053_9HYPH</name>
<evidence type="ECO:0000256" key="1">
    <source>
        <dbReference type="ARBA" id="ARBA00000966"/>
    </source>
</evidence>
<accession>A0A9X3E053</accession>
<evidence type="ECO:0000256" key="3">
    <source>
        <dbReference type="ARBA" id="ARBA00012601"/>
    </source>
</evidence>
<dbReference type="Gene3D" id="1.50.10.10">
    <property type="match status" value="1"/>
</dbReference>
<proteinExistence type="inferred from homology"/>
<evidence type="ECO:0000313" key="9">
    <source>
        <dbReference type="EMBL" id="MCX5569231.1"/>
    </source>
</evidence>
<dbReference type="RefSeq" id="WP_266338209.1">
    <property type="nucleotide sequence ID" value="NZ_JAPKNK010000003.1"/>
</dbReference>
<dbReference type="AlphaFoldDB" id="A0A9X3E053"/>
<evidence type="ECO:0000256" key="6">
    <source>
        <dbReference type="ARBA" id="ARBA00023295"/>
    </source>
</evidence>
<evidence type="ECO:0000256" key="2">
    <source>
        <dbReference type="ARBA" id="ARBA00009209"/>
    </source>
</evidence>
<dbReference type="Pfam" id="PF01270">
    <property type="entry name" value="Glyco_hydro_8"/>
    <property type="match status" value="1"/>
</dbReference>
<keyword evidence="10" id="KW-1185">Reference proteome</keyword>
<dbReference type="InterPro" id="IPR012341">
    <property type="entry name" value="6hp_glycosidase-like_sf"/>
</dbReference>
<dbReference type="PRINTS" id="PR00735">
    <property type="entry name" value="GLHYDRLASE8"/>
</dbReference>
<comment type="similarity">
    <text evidence="2">Belongs to the glycosyl hydrolase 8 (cellulase D) family.</text>
</comment>
<dbReference type="InterPro" id="IPR008928">
    <property type="entry name" value="6-hairpin_glycosidase_sf"/>
</dbReference>
<feature type="chain" id="PRO_5040923159" description="cellulase" evidence="8">
    <location>
        <begin position="29"/>
        <end position="358"/>
    </location>
</feature>
<comment type="caution">
    <text evidence="9">The sequence shown here is derived from an EMBL/GenBank/DDBJ whole genome shotgun (WGS) entry which is preliminary data.</text>
</comment>
<keyword evidence="7" id="KW-0624">Polysaccharide degradation</keyword>
<evidence type="ECO:0000256" key="7">
    <source>
        <dbReference type="ARBA" id="ARBA00023326"/>
    </source>
</evidence>
<evidence type="ECO:0000256" key="5">
    <source>
        <dbReference type="ARBA" id="ARBA00023001"/>
    </source>
</evidence>
<protein>
    <recommendedName>
        <fullName evidence="3">cellulase</fullName>
        <ecNumber evidence="3">3.2.1.4</ecNumber>
    </recommendedName>
</protein>
<dbReference type="SUPFAM" id="SSF48208">
    <property type="entry name" value="Six-hairpin glycosidases"/>
    <property type="match status" value="1"/>
</dbReference>
<gene>
    <name evidence="9" type="ORF">OSH07_08505</name>
</gene>
<feature type="signal peptide" evidence="8">
    <location>
        <begin position="1"/>
        <end position="28"/>
    </location>
</feature>
<keyword evidence="7" id="KW-0119">Carbohydrate metabolism</keyword>
<organism evidence="9 10">
    <name type="scientific">Kaistia nematophila</name>
    <dbReference type="NCBI Taxonomy" id="2994654"/>
    <lineage>
        <taxon>Bacteria</taxon>
        <taxon>Pseudomonadati</taxon>
        <taxon>Pseudomonadota</taxon>
        <taxon>Alphaproteobacteria</taxon>
        <taxon>Hyphomicrobiales</taxon>
        <taxon>Kaistiaceae</taxon>
        <taxon>Kaistia</taxon>
    </lineage>
</organism>
<keyword evidence="8" id="KW-0732">Signal</keyword>
<dbReference type="Proteomes" id="UP001144805">
    <property type="component" value="Unassembled WGS sequence"/>
</dbReference>
<evidence type="ECO:0000256" key="8">
    <source>
        <dbReference type="SAM" id="SignalP"/>
    </source>
</evidence>
<sequence>MIGSFLRISGVASLIAGGLMSVAVAAHAEQLTMRGTVSADDWKTYSDRFVAPNGRVIDDANGDISHSEGQGYGLLLAFAADDRAAFERIWSFTRTELLLRDDGLAVWSWRPTLPHVPDTNNASDGDLLIAYALAEAGWAWKEKGYLQSATAIATALGKKTVVKDLGRELLLPGVDGFSRSARPDGPIVNLSYWIFEAFPVMAQLAPATNWKGLANSGLSLLRQAQFGEEHLPTDWITVHEKRVEPAEGFDPVFGYNSIRIPLYILRAGITDAALLGPYEKAWFGPGKPGPAVINVKTNAVESTLGEPGYRIVAAALACVRDGKPVPDDLKTFSPTLYYPSTLHLLSLSFLKERRAECL</sequence>
<keyword evidence="5" id="KW-0136">Cellulose degradation</keyword>
<keyword evidence="4 9" id="KW-0378">Hydrolase</keyword>
<evidence type="ECO:0000256" key="4">
    <source>
        <dbReference type="ARBA" id="ARBA00022801"/>
    </source>
</evidence>